<keyword evidence="2" id="KW-1185">Reference proteome</keyword>
<gene>
    <name evidence="1" type="ORF">GE061_012976</name>
</gene>
<dbReference type="Proteomes" id="UP000466442">
    <property type="component" value="Unassembled WGS sequence"/>
</dbReference>
<sequence>MYPLIVCIAGYRNYDTKYITKTIDGARYIGIFGINEREMAECVVRGRGDPMDFGTIFRWNLLNPYLPLDLRCLLNLVLNRPKELRRYQQLCKPPLVRNVTCQVNRFSTVTVYDPIYKDLYQTNLKAGRDPLPAILAESKSGRKSSSSKPDSCISFYSFVALSLYHSVSLLNCS</sequence>
<dbReference type="EMBL" id="WIXP02000004">
    <property type="protein sequence ID" value="KAF6212453.1"/>
    <property type="molecule type" value="Genomic_DNA"/>
</dbReference>
<accession>A0A6A4JCT0</accession>
<comment type="caution">
    <text evidence="1">The sequence shown here is derived from an EMBL/GenBank/DDBJ whole genome shotgun (WGS) entry which is preliminary data.</text>
</comment>
<proteinExistence type="predicted"/>
<organism evidence="1 2">
    <name type="scientific">Apolygus lucorum</name>
    <name type="common">Small green plant bug</name>
    <name type="synonym">Lygocoris lucorum</name>
    <dbReference type="NCBI Taxonomy" id="248454"/>
    <lineage>
        <taxon>Eukaryota</taxon>
        <taxon>Metazoa</taxon>
        <taxon>Ecdysozoa</taxon>
        <taxon>Arthropoda</taxon>
        <taxon>Hexapoda</taxon>
        <taxon>Insecta</taxon>
        <taxon>Pterygota</taxon>
        <taxon>Neoptera</taxon>
        <taxon>Paraneoptera</taxon>
        <taxon>Hemiptera</taxon>
        <taxon>Heteroptera</taxon>
        <taxon>Panheteroptera</taxon>
        <taxon>Cimicomorpha</taxon>
        <taxon>Miridae</taxon>
        <taxon>Mirini</taxon>
        <taxon>Apolygus</taxon>
    </lineage>
</organism>
<dbReference type="AlphaFoldDB" id="A0A6A4JCT0"/>
<protein>
    <submittedName>
        <fullName evidence="1">Uncharacterized protein</fullName>
    </submittedName>
</protein>
<name>A0A6A4JCT0_APOLU</name>
<evidence type="ECO:0000313" key="2">
    <source>
        <dbReference type="Proteomes" id="UP000466442"/>
    </source>
</evidence>
<evidence type="ECO:0000313" key="1">
    <source>
        <dbReference type="EMBL" id="KAF6212453.1"/>
    </source>
</evidence>
<reference evidence="1" key="1">
    <citation type="journal article" date="2021" name="Mol. Ecol. Resour.">
        <title>Apolygus lucorum genome provides insights into omnivorousness and mesophyll feeding.</title>
        <authorList>
            <person name="Liu Y."/>
            <person name="Liu H."/>
            <person name="Wang H."/>
            <person name="Huang T."/>
            <person name="Liu B."/>
            <person name="Yang B."/>
            <person name="Yin L."/>
            <person name="Li B."/>
            <person name="Zhang Y."/>
            <person name="Zhang S."/>
            <person name="Jiang F."/>
            <person name="Zhang X."/>
            <person name="Ren Y."/>
            <person name="Wang B."/>
            <person name="Wang S."/>
            <person name="Lu Y."/>
            <person name="Wu K."/>
            <person name="Fan W."/>
            <person name="Wang G."/>
        </authorList>
    </citation>
    <scope>NUCLEOTIDE SEQUENCE</scope>
    <source>
        <strain evidence="1">12Hb</strain>
    </source>
</reference>